<name>Q7VGB1_HELHP</name>
<accession>Q7VGB1</accession>
<dbReference type="EMBL" id="AE017125">
    <property type="protein sequence ID" value="AAP78008.1"/>
    <property type="molecule type" value="Genomic_DNA"/>
</dbReference>
<keyword evidence="2" id="KW-1185">Reference proteome</keyword>
<protein>
    <submittedName>
        <fullName evidence="1">Uncharacterized protein</fullName>
    </submittedName>
</protein>
<dbReference type="Proteomes" id="UP000002495">
    <property type="component" value="Chromosome"/>
</dbReference>
<sequence length="46" mass="5782">MIMTKDSKKITHKDYNRIFLKIRSTNEHCKRINRIIFYMEYRVWCG</sequence>
<gene>
    <name evidence="1" type="ordered locus">HH_1411</name>
</gene>
<dbReference type="HOGENOM" id="CLU_3184450_0_0_7"/>
<reference evidence="1 2" key="1">
    <citation type="journal article" date="2003" name="Proc. Natl. Acad. Sci. U.S.A.">
        <title>The complete genome sequence of the carcinogenic bacterium Helicobacter hepaticus.</title>
        <authorList>
            <person name="Suerbaum S."/>
            <person name="Josenhans C."/>
            <person name="Sterzenbach T."/>
            <person name="Drescher B."/>
            <person name="Brandt P."/>
            <person name="Bell M."/>
            <person name="Droege M."/>
            <person name="Fartmann B."/>
            <person name="Fischer H.-P."/>
            <person name="Ge Z."/>
            <person name="Hoerster A."/>
            <person name="Holland R."/>
            <person name="Klein K."/>
            <person name="Koenig J."/>
            <person name="Macko L."/>
            <person name="Mendz G.L."/>
            <person name="Nyakatura G."/>
            <person name="Schauer D.B."/>
            <person name="Shen Z."/>
            <person name="Weber J."/>
            <person name="Frosch M."/>
            <person name="Fox J.G."/>
        </authorList>
    </citation>
    <scope>NUCLEOTIDE SEQUENCE [LARGE SCALE GENOMIC DNA]</scope>
    <source>
        <strain evidence="2">ATCC 51449 / 3B1</strain>
    </source>
</reference>
<dbReference type="AlphaFoldDB" id="Q7VGB1"/>
<organism evidence="1 2">
    <name type="scientific">Helicobacter hepaticus (strain ATCC 51449 / 3B1)</name>
    <dbReference type="NCBI Taxonomy" id="235279"/>
    <lineage>
        <taxon>Bacteria</taxon>
        <taxon>Pseudomonadati</taxon>
        <taxon>Campylobacterota</taxon>
        <taxon>Epsilonproteobacteria</taxon>
        <taxon>Campylobacterales</taxon>
        <taxon>Helicobacteraceae</taxon>
        <taxon>Helicobacter</taxon>
    </lineage>
</organism>
<dbReference type="STRING" id="235279.HH_1411"/>
<evidence type="ECO:0000313" key="2">
    <source>
        <dbReference type="Proteomes" id="UP000002495"/>
    </source>
</evidence>
<evidence type="ECO:0000313" key="1">
    <source>
        <dbReference type="EMBL" id="AAP78008.1"/>
    </source>
</evidence>
<proteinExistence type="predicted"/>
<dbReference type="KEGG" id="hhe:HH_1411"/>